<evidence type="ECO:0000313" key="2">
    <source>
        <dbReference type="EMBL" id="PMD42724.1"/>
    </source>
</evidence>
<protein>
    <submittedName>
        <fullName evidence="2">Uncharacterized protein</fullName>
    </submittedName>
</protein>
<proteinExistence type="predicted"/>
<feature type="compositionally biased region" description="Basic and acidic residues" evidence="1">
    <location>
        <begin position="133"/>
        <end position="142"/>
    </location>
</feature>
<name>A0A2J6RW30_HYAVF</name>
<dbReference type="AlphaFoldDB" id="A0A2J6RW30"/>
<dbReference type="Proteomes" id="UP000235786">
    <property type="component" value="Unassembled WGS sequence"/>
</dbReference>
<organism evidence="2 3">
    <name type="scientific">Hyaloscypha variabilis (strain UAMH 11265 / GT02V1 / F)</name>
    <name type="common">Meliniomyces variabilis</name>
    <dbReference type="NCBI Taxonomy" id="1149755"/>
    <lineage>
        <taxon>Eukaryota</taxon>
        <taxon>Fungi</taxon>
        <taxon>Dikarya</taxon>
        <taxon>Ascomycota</taxon>
        <taxon>Pezizomycotina</taxon>
        <taxon>Leotiomycetes</taxon>
        <taxon>Helotiales</taxon>
        <taxon>Hyaloscyphaceae</taxon>
        <taxon>Hyaloscypha</taxon>
        <taxon>Hyaloscypha variabilis</taxon>
    </lineage>
</organism>
<feature type="compositionally biased region" description="Low complexity" evidence="1">
    <location>
        <begin position="147"/>
        <end position="160"/>
    </location>
</feature>
<feature type="region of interest" description="Disordered" evidence="1">
    <location>
        <begin position="1"/>
        <end position="74"/>
    </location>
</feature>
<dbReference type="EMBL" id="KZ613943">
    <property type="protein sequence ID" value="PMD42724.1"/>
    <property type="molecule type" value="Genomic_DNA"/>
</dbReference>
<keyword evidence="3" id="KW-1185">Reference proteome</keyword>
<evidence type="ECO:0000256" key="1">
    <source>
        <dbReference type="SAM" id="MobiDB-lite"/>
    </source>
</evidence>
<feature type="compositionally biased region" description="Polar residues" evidence="1">
    <location>
        <begin position="35"/>
        <end position="49"/>
    </location>
</feature>
<reference evidence="2 3" key="1">
    <citation type="submission" date="2016-04" db="EMBL/GenBank/DDBJ databases">
        <title>A degradative enzymes factory behind the ericoid mycorrhizal symbiosis.</title>
        <authorList>
            <consortium name="DOE Joint Genome Institute"/>
            <person name="Martino E."/>
            <person name="Morin E."/>
            <person name="Grelet G."/>
            <person name="Kuo A."/>
            <person name="Kohler A."/>
            <person name="Daghino S."/>
            <person name="Barry K."/>
            <person name="Choi C."/>
            <person name="Cichocki N."/>
            <person name="Clum A."/>
            <person name="Copeland A."/>
            <person name="Hainaut M."/>
            <person name="Haridas S."/>
            <person name="Labutti K."/>
            <person name="Lindquist E."/>
            <person name="Lipzen A."/>
            <person name="Khouja H.-R."/>
            <person name="Murat C."/>
            <person name="Ohm R."/>
            <person name="Olson A."/>
            <person name="Spatafora J."/>
            <person name="Veneault-Fourrey C."/>
            <person name="Henrissat B."/>
            <person name="Grigoriev I."/>
            <person name="Martin F."/>
            <person name="Perotto S."/>
        </authorList>
    </citation>
    <scope>NUCLEOTIDE SEQUENCE [LARGE SCALE GENOMIC DNA]</scope>
    <source>
        <strain evidence="2 3">F</strain>
    </source>
</reference>
<sequence length="332" mass="36637">MSFFFGNDEVLSDSEYESAASRSTPSPPNVAMGKSDSQVQRSHLSSLDSPSFPMMSTRRDKTKKKQRRGTSVPASFLKFPRRRVDEDVEKIEDDVTQLLHLGETIKTEVEVSDHILISTAKTRRDHLLQELKRNTHLEKDSPLPKLSNSTSDASSSTQHHSLAEDLKHNPSLSTTLAFRPKQEPHNSNQGNQLHSLQRSLTQIRTHLATLESAISENITSQLITLTGSPNPVVADTFSLPSFRTEKKQNQSLGAILGTVKVVCAVERGLEALCGVLEMVERGGEGEEVGEGEGKGKGDLMEACLESPEEVALEMQRAIVGMRRVLKSKVEQK</sequence>
<evidence type="ECO:0000313" key="3">
    <source>
        <dbReference type="Proteomes" id="UP000235786"/>
    </source>
</evidence>
<feature type="region of interest" description="Disordered" evidence="1">
    <location>
        <begin position="133"/>
        <end position="170"/>
    </location>
</feature>
<gene>
    <name evidence="2" type="ORF">L207DRAFT_581377</name>
</gene>
<accession>A0A2J6RW30</accession>
<dbReference type="OrthoDB" id="3547179at2759"/>